<feature type="region of interest" description="Disordered" evidence="14">
    <location>
        <begin position="900"/>
        <end position="1180"/>
    </location>
</feature>
<keyword evidence="3 13" id="KW-0812">Transmembrane</keyword>
<evidence type="ECO:0000256" key="9">
    <source>
        <dbReference type="ARBA" id="ARBA00023136"/>
    </source>
</evidence>
<feature type="compositionally biased region" description="Low complexity" evidence="14">
    <location>
        <begin position="948"/>
        <end position="965"/>
    </location>
</feature>
<accession>A0A6J1T225</accession>
<feature type="domain" description="Integrin alpha second immunoglobulin-like" evidence="16">
    <location>
        <begin position="633"/>
        <end position="766"/>
    </location>
</feature>
<evidence type="ECO:0000256" key="13">
    <source>
        <dbReference type="RuleBase" id="RU003762"/>
    </source>
</evidence>
<feature type="domain" description="Integrin alpha first immunoglubulin-like" evidence="15">
    <location>
        <begin position="480"/>
        <end position="632"/>
    </location>
</feature>
<feature type="domain" description="Integrin alpha third immunoglobulin-like" evidence="17">
    <location>
        <begin position="784"/>
        <end position="887"/>
    </location>
</feature>
<keyword evidence="10 13" id="KW-0675">Receptor</keyword>
<dbReference type="PANTHER" id="PTHR23220:SF133">
    <property type="entry name" value="INTEGRIN ALPHA-PS2"/>
    <property type="match status" value="1"/>
</dbReference>
<proteinExistence type="inferred from homology"/>
<keyword evidence="6 13" id="KW-0130">Cell adhesion</keyword>
<feature type="region of interest" description="Disordered" evidence="14">
    <location>
        <begin position="1215"/>
        <end position="1244"/>
    </location>
</feature>
<feature type="region of interest" description="Disordered" evidence="14">
    <location>
        <begin position="1256"/>
        <end position="1347"/>
    </location>
</feature>
<dbReference type="SUPFAM" id="SSF69318">
    <property type="entry name" value="Integrin alpha N-terminal domain"/>
    <property type="match status" value="1"/>
</dbReference>
<feature type="repeat" description="FG-GAP" evidence="12">
    <location>
        <begin position="370"/>
        <end position="429"/>
    </location>
</feature>
<dbReference type="PRINTS" id="PR01185">
    <property type="entry name" value="INTEGRINA"/>
</dbReference>
<feature type="compositionally biased region" description="Low complexity" evidence="14">
    <location>
        <begin position="1446"/>
        <end position="1465"/>
    </location>
</feature>
<evidence type="ECO:0000256" key="7">
    <source>
        <dbReference type="ARBA" id="ARBA00022989"/>
    </source>
</evidence>
<feature type="compositionally biased region" description="Basic and acidic residues" evidence="14">
    <location>
        <begin position="1215"/>
        <end position="1236"/>
    </location>
</feature>
<dbReference type="InterPro" id="IPR018184">
    <property type="entry name" value="Integrin_alpha_C_CS"/>
</dbReference>
<keyword evidence="4 13" id="KW-0732">Signal</keyword>
<feature type="compositionally biased region" description="Low complexity" evidence="14">
    <location>
        <begin position="1133"/>
        <end position="1145"/>
    </location>
</feature>
<feature type="compositionally biased region" description="Basic and acidic residues" evidence="14">
    <location>
        <begin position="903"/>
        <end position="923"/>
    </location>
</feature>
<dbReference type="Proteomes" id="UP000504606">
    <property type="component" value="Unplaced"/>
</dbReference>
<dbReference type="SUPFAM" id="SSF69179">
    <property type="entry name" value="Integrin domains"/>
    <property type="match status" value="3"/>
</dbReference>
<feature type="compositionally biased region" description="Low complexity" evidence="14">
    <location>
        <begin position="1274"/>
        <end position="1327"/>
    </location>
</feature>
<keyword evidence="8 13" id="KW-0401">Integrin</keyword>
<dbReference type="InterPro" id="IPR013649">
    <property type="entry name" value="Integrin_alpha_Ig-like_1"/>
</dbReference>
<gene>
    <name evidence="19" type="primary">LOC113212694</name>
</gene>
<evidence type="ECO:0000256" key="10">
    <source>
        <dbReference type="ARBA" id="ARBA00023170"/>
    </source>
</evidence>
<dbReference type="GO" id="GO:0007229">
    <property type="term" value="P:integrin-mediated signaling pathway"/>
    <property type="evidence" value="ECO:0007669"/>
    <property type="project" value="UniProtKB-KW"/>
</dbReference>
<dbReference type="GeneID" id="113212694"/>
<evidence type="ECO:0000259" key="16">
    <source>
        <dbReference type="Pfam" id="PF20805"/>
    </source>
</evidence>
<dbReference type="InterPro" id="IPR013519">
    <property type="entry name" value="Int_alpha_beta-p"/>
</dbReference>
<feature type="region of interest" description="Disordered" evidence="14">
    <location>
        <begin position="1661"/>
        <end position="1682"/>
    </location>
</feature>
<sequence>MGWAAVAVLWCLVLAELPRHGFAFNVDVESAVPYRGVPGSMFGFTVAEHRDQGRSWVLVGAPEAQTSQPGVSRGGAVYRCDIRGADHCQEIPFDRTGSNNNSAGQQMDDKSNQWFGATLYSSNGTVVACAPRYVYFAKAVNRKDPVGTCWVSREGFSKFSEYAPCRTKHWGYHRQGSCQAGLGAAISQDGMRLFIGAPGSWYWQGQGYYVNTAYKFPFVPPRNMPYGTGAGLPPGQVHSESVEEGGVVVATGEGSSVDDDSYLGYSATSGDFDGNGVVDVAFGMPRGSSLMGRVVVYSWNLVNLFNRTGDQMGSYFAYALAAVDVDGDGLDDLVIGAPLFTHYDNNDGKYETGRVYVIYQGSGAEKSKFREVTTLDGKNSKARFGMALCSLGDVNKDGFGDFAVGAPYDGVKERGAVYIYHGSKDGVMEKASQVILAEDINHQLSTFGFSLSGGLDLDNNEYPDLAVGAYDSDSAVFFRSRPVVKMTGQVAFSLDSKQISLDQRNCTLRDGTRVSCVPLNAYLKYGGVNVDDSIELEVQFVLDARKPKGPRMFFVSDSGRNSLNQTVRLDKNVLFQKSMFVYIKPDLRDKLTPLDAEMRYSMQTRRVSSALPPILDQDAPPVQRDSISIQKNCGRDNVCIPDLQLVASSNVSKYLLDSEQLLAIDVQVRNDGEDAFETTYEMKIPTGMDYKRIQMLDKGEREIPVLCSPPSVNNNNTLRCDIGNPLPKNKQVHFKVLLQPFHREGMAQSYELSMAVNSTNPENKNSLADNAKNIVIPIHVDTSLILEGTSHPSDLHFNTTQYRSEALAAGVSESEIGPQVVHVYSIRNKGPSGIKEAQADFLWPAYTLSGEPLLYLLEQPETSGPVKCQFAEEVNPLGLVLERRSKSFLESSIYGALGSSGRRGGEITEEERLGIEQEHREEVLETSGRRQHGGGYRSQSESTHYESRSGGAAVGASSQAGVRAGAVGGAGVRNRGRGGSRTESSYEAEYERGGSSAVQGGGATVVEGSYRGSTAHQASAGRHFEAEHSSAQAGGRRVNVQGGGSRVEVQGAGGRFESESGSSQAGGRRYESGTSVVGGGRTVMVDHTIESGSSMRGQGAVSATTASSTSRRTGYEGGGSYEYGAGGARTYSHETSQSSNSSWSSEDGGRPRVHSSSSWRSEQDGVVREGSSSTVGYADRELEERQLEQRRRYEAEVRRYEEERLRVEEDRRRIEAEHRRVEEERRRMEEERRRAEVYGQSGYSGAGYSGAGYSGYAGYNQSHATHYEGGRGSAAGAAAAGYGSVRSSSASSSSAASTSSRGSSSSSGGGVSVAAAAGGAGGSDSVANLRPRGGGGSASSSSGSEDTSHFAWEAAALNPASAAGKTPYGTPAHTTVLDLGVDAAGLRGAIQGQGRGQSGRQGSVTVTGSRTYEAEYEDEGEARAAAGRQYGGRAGAAAAAGSAGRSEWSSASSSSSSSHHAAGAALTKDEEYQRREDAKYYSGNYQHSSHADEGNGLVDGKTSDVQNRFKLYQRIRRDTDGYSDDDDNSRFDYDVPECNPVKCVRLRCSVGPLLRDQEAYVAIRSRLVVSTIKKISSTEELRLSSMLSSRITKLPTIQRVDNTERHQHEVFTQVIPSDLAVKPDIVPLWVVVLSAFAGTLILLLLIFLLWKCGFFKRNRPSNAPEKEPLNRNGHYQSGDEAL</sequence>
<dbReference type="Pfam" id="PF20805">
    <property type="entry name" value="Integrin_A_Ig_2"/>
    <property type="match status" value="1"/>
</dbReference>
<evidence type="ECO:0000256" key="8">
    <source>
        <dbReference type="ARBA" id="ARBA00023037"/>
    </source>
</evidence>
<dbReference type="Gene3D" id="1.20.5.930">
    <property type="entry name" value="Bicelle-embedded integrin alpha(iib) transmembrane segment"/>
    <property type="match status" value="1"/>
</dbReference>
<evidence type="ECO:0000256" key="5">
    <source>
        <dbReference type="ARBA" id="ARBA00022737"/>
    </source>
</evidence>
<dbReference type="InterPro" id="IPR032695">
    <property type="entry name" value="Integrin_dom_sf"/>
</dbReference>
<evidence type="ECO:0000256" key="14">
    <source>
        <dbReference type="SAM" id="MobiDB-lite"/>
    </source>
</evidence>
<feature type="signal peptide" evidence="13">
    <location>
        <begin position="1"/>
        <end position="23"/>
    </location>
</feature>
<feature type="repeat" description="FG-GAP" evidence="12">
    <location>
        <begin position="27"/>
        <end position="89"/>
    </location>
</feature>
<dbReference type="InterPro" id="IPR000413">
    <property type="entry name" value="Integrin_alpha"/>
</dbReference>
<feature type="repeat" description="FG-GAP" evidence="12">
    <location>
        <begin position="249"/>
        <end position="301"/>
    </location>
</feature>
<dbReference type="OrthoDB" id="5317514at2759"/>
<evidence type="ECO:0000256" key="4">
    <source>
        <dbReference type="ARBA" id="ARBA00022729"/>
    </source>
</evidence>
<feature type="transmembrane region" description="Helical" evidence="13">
    <location>
        <begin position="1626"/>
        <end position="1650"/>
    </location>
</feature>
<dbReference type="CTD" id="32661"/>
<dbReference type="GO" id="GO:0007157">
    <property type="term" value="P:heterophilic cell-cell adhesion via plasma membrane cell adhesion molecules"/>
    <property type="evidence" value="ECO:0007669"/>
    <property type="project" value="UniProtKB-ARBA"/>
</dbReference>
<dbReference type="InterPro" id="IPR013517">
    <property type="entry name" value="FG-GAP"/>
</dbReference>
<keyword evidence="9 13" id="KW-0472">Membrane</keyword>
<feature type="repeat" description="FG-GAP" evidence="12">
    <location>
        <begin position="433"/>
        <end position="495"/>
    </location>
</feature>
<dbReference type="GO" id="GO:0008305">
    <property type="term" value="C:integrin complex"/>
    <property type="evidence" value="ECO:0007669"/>
    <property type="project" value="InterPro"/>
</dbReference>
<dbReference type="GO" id="GO:0009897">
    <property type="term" value="C:external side of plasma membrane"/>
    <property type="evidence" value="ECO:0007669"/>
    <property type="project" value="TreeGrafter"/>
</dbReference>
<dbReference type="Gene3D" id="2.130.10.130">
    <property type="entry name" value="Integrin alpha, N-terminal"/>
    <property type="match status" value="1"/>
</dbReference>
<evidence type="ECO:0000313" key="19">
    <source>
        <dbReference type="RefSeq" id="XP_026287278.2"/>
    </source>
</evidence>
<dbReference type="PROSITE" id="PS00242">
    <property type="entry name" value="INTEGRIN_ALPHA"/>
    <property type="match status" value="1"/>
</dbReference>
<evidence type="ECO:0000313" key="18">
    <source>
        <dbReference type="Proteomes" id="UP000504606"/>
    </source>
</evidence>
<feature type="domain" description="Integrin alpha third immunoglobulin-like" evidence="17">
    <location>
        <begin position="1529"/>
        <end position="1616"/>
    </location>
</feature>
<evidence type="ECO:0000256" key="2">
    <source>
        <dbReference type="ARBA" id="ARBA00008054"/>
    </source>
</evidence>
<dbReference type="Pfam" id="PF01839">
    <property type="entry name" value="FG-GAP"/>
    <property type="match status" value="2"/>
</dbReference>
<evidence type="ECO:0000256" key="1">
    <source>
        <dbReference type="ARBA" id="ARBA00004479"/>
    </source>
</evidence>
<dbReference type="SMART" id="SM00191">
    <property type="entry name" value="Int_alpha"/>
    <property type="match status" value="5"/>
</dbReference>
<dbReference type="RefSeq" id="XP_026287278.2">
    <property type="nucleotide sequence ID" value="XM_026431493.2"/>
</dbReference>
<dbReference type="PROSITE" id="PS51470">
    <property type="entry name" value="FG_GAP"/>
    <property type="match status" value="6"/>
</dbReference>
<evidence type="ECO:0000259" key="17">
    <source>
        <dbReference type="Pfam" id="PF20806"/>
    </source>
</evidence>
<protein>
    <submittedName>
        <fullName evidence="19">Integrin alpha-PS2 isoform X1</fullName>
    </submittedName>
</protein>
<dbReference type="Pfam" id="PF08441">
    <property type="entry name" value="Integrin_A_Ig_1"/>
    <property type="match status" value="1"/>
</dbReference>
<name>A0A6J1T225_FRAOC</name>
<dbReference type="GO" id="GO:0005178">
    <property type="term" value="F:integrin binding"/>
    <property type="evidence" value="ECO:0007669"/>
    <property type="project" value="TreeGrafter"/>
</dbReference>
<feature type="repeat" description="FG-GAP" evidence="12">
    <location>
        <begin position="100"/>
        <end position="158"/>
    </location>
</feature>
<evidence type="ECO:0000256" key="11">
    <source>
        <dbReference type="ARBA" id="ARBA00023180"/>
    </source>
</evidence>
<dbReference type="Pfam" id="PF20806">
    <property type="entry name" value="Integrin_A_Ig_3"/>
    <property type="match status" value="2"/>
</dbReference>
<evidence type="ECO:0000256" key="3">
    <source>
        <dbReference type="ARBA" id="ARBA00022692"/>
    </source>
</evidence>
<dbReference type="InterPro" id="IPR028994">
    <property type="entry name" value="Integrin_alpha_N"/>
</dbReference>
<feature type="repeat" description="FG-GAP" evidence="12">
    <location>
        <begin position="302"/>
        <end position="367"/>
    </location>
</feature>
<dbReference type="GO" id="GO:0033627">
    <property type="term" value="P:cell adhesion mediated by integrin"/>
    <property type="evidence" value="ECO:0007669"/>
    <property type="project" value="TreeGrafter"/>
</dbReference>
<dbReference type="InterPro" id="IPR048285">
    <property type="entry name" value="Integrin_alpha_Ig-like_2"/>
</dbReference>
<keyword evidence="5" id="KW-0677">Repeat</keyword>
<dbReference type="InterPro" id="IPR048286">
    <property type="entry name" value="Integrin_alpha_Ig-like_3"/>
</dbReference>
<feature type="compositionally biased region" description="Gly residues" evidence="14">
    <location>
        <begin position="1115"/>
        <end position="1127"/>
    </location>
</feature>
<feature type="region of interest" description="Disordered" evidence="14">
    <location>
        <begin position="1446"/>
        <end position="1472"/>
    </location>
</feature>
<organism evidence="18 19">
    <name type="scientific">Frankliniella occidentalis</name>
    <name type="common">Western flower thrips</name>
    <name type="synonym">Euthrips occidentalis</name>
    <dbReference type="NCBI Taxonomy" id="133901"/>
    <lineage>
        <taxon>Eukaryota</taxon>
        <taxon>Metazoa</taxon>
        <taxon>Ecdysozoa</taxon>
        <taxon>Arthropoda</taxon>
        <taxon>Hexapoda</taxon>
        <taxon>Insecta</taxon>
        <taxon>Pterygota</taxon>
        <taxon>Neoptera</taxon>
        <taxon>Paraneoptera</taxon>
        <taxon>Thysanoptera</taxon>
        <taxon>Terebrantia</taxon>
        <taxon>Thripoidea</taxon>
        <taxon>Thripidae</taxon>
        <taxon>Frankliniella</taxon>
    </lineage>
</organism>
<dbReference type="KEGG" id="foc:113212694"/>
<keyword evidence="7 13" id="KW-1133">Transmembrane helix</keyword>
<comment type="subcellular location">
    <subcellularLocation>
        <location evidence="1 13">Membrane</location>
        <topology evidence="1 13">Single-pass type I membrane protein</topology>
    </subcellularLocation>
</comment>
<evidence type="ECO:0000256" key="6">
    <source>
        <dbReference type="ARBA" id="ARBA00022889"/>
    </source>
</evidence>
<comment type="similarity">
    <text evidence="2 13">Belongs to the integrin alpha chain family.</text>
</comment>
<evidence type="ECO:0000256" key="12">
    <source>
        <dbReference type="PROSITE-ProRule" id="PRU00803"/>
    </source>
</evidence>
<keyword evidence="18" id="KW-1185">Reference proteome</keyword>
<dbReference type="GO" id="GO:0048513">
    <property type="term" value="P:animal organ development"/>
    <property type="evidence" value="ECO:0007669"/>
    <property type="project" value="UniProtKB-ARBA"/>
</dbReference>
<dbReference type="PANTHER" id="PTHR23220">
    <property type="entry name" value="INTEGRIN ALPHA"/>
    <property type="match status" value="1"/>
</dbReference>
<dbReference type="Gene3D" id="2.60.40.1510">
    <property type="entry name" value="ntegrin, alpha v. Chain A, domain 3"/>
    <property type="match status" value="1"/>
</dbReference>
<reference evidence="19" key="1">
    <citation type="submission" date="2025-08" db="UniProtKB">
        <authorList>
            <consortium name="RefSeq"/>
        </authorList>
    </citation>
    <scope>IDENTIFICATION</scope>
    <source>
        <tissue evidence="19">Whole organism</tissue>
    </source>
</reference>
<feature type="chain" id="PRO_5039763896" evidence="13">
    <location>
        <begin position="24"/>
        <end position="1682"/>
    </location>
</feature>
<dbReference type="GO" id="GO:0007160">
    <property type="term" value="P:cell-matrix adhesion"/>
    <property type="evidence" value="ECO:0007669"/>
    <property type="project" value="TreeGrafter"/>
</dbReference>
<dbReference type="Gene3D" id="2.60.40.1460">
    <property type="entry name" value="Integrin domains. Chain A, domain 2"/>
    <property type="match status" value="1"/>
</dbReference>
<dbReference type="Gene3D" id="2.60.40.1530">
    <property type="entry name" value="ntegrin, alpha v. Chain A, domain 4"/>
    <property type="match status" value="2"/>
</dbReference>
<keyword evidence="11" id="KW-0325">Glycoprotein</keyword>
<feature type="compositionally biased region" description="Low complexity" evidence="14">
    <location>
        <begin position="1102"/>
        <end position="1112"/>
    </location>
</feature>
<evidence type="ECO:0000259" key="15">
    <source>
        <dbReference type="Pfam" id="PF08441"/>
    </source>
</evidence>